<dbReference type="STRING" id="1850252.LPB136_04605"/>
<gene>
    <name evidence="9" type="ORF">LPB136_04605</name>
</gene>
<dbReference type="InterPro" id="IPR017475">
    <property type="entry name" value="EPS_sugar_tfrase"/>
</dbReference>
<feature type="transmembrane region" description="Helical" evidence="7">
    <location>
        <begin position="15"/>
        <end position="36"/>
    </location>
</feature>
<feature type="domain" description="Bacterial sugar transferase" evidence="8">
    <location>
        <begin position="274"/>
        <end position="454"/>
    </location>
</feature>
<evidence type="ECO:0000256" key="4">
    <source>
        <dbReference type="ARBA" id="ARBA00022692"/>
    </source>
</evidence>
<keyword evidence="6 7" id="KW-0472">Membrane</keyword>
<dbReference type="Proteomes" id="UP000181898">
    <property type="component" value="Chromosome"/>
</dbReference>
<keyword evidence="4 7" id="KW-0812">Transmembrane</keyword>
<dbReference type="Pfam" id="PF02397">
    <property type="entry name" value="Bac_transf"/>
    <property type="match status" value="1"/>
</dbReference>
<keyword evidence="3" id="KW-0808">Transferase</keyword>
<dbReference type="PANTHER" id="PTHR30576:SF0">
    <property type="entry name" value="UNDECAPRENYL-PHOSPHATE N-ACETYLGALACTOSAMINYL 1-PHOSPHATE TRANSFERASE-RELATED"/>
    <property type="match status" value="1"/>
</dbReference>
<dbReference type="AlphaFoldDB" id="A0A1L3JHR6"/>
<evidence type="ECO:0000256" key="2">
    <source>
        <dbReference type="ARBA" id="ARBA00006464"/>
    </source>
</evidence>
<evidence type="ECO:0000313" key="10">
    <source>
        <dbReference type="Proteomes" id="UP000181898"/>
    </source>
</evidence>
<keyword evidence="5 7" id="KW-1133">Transmembrane helix</keyword>
<dbReference type="OrthoDB" id="9808602at2"/>
<sequence>MRKNNNYLDISERKILLRIVDVFVLISGLFLGFHFFKTEYIYFNSEEVTKWLLILVIYFLLFGEIFQLYNLNISNNKFQTVRSVIIATLSTTLFYILTPYITPSLPVNRLQILYFFFLITIPLVIWRLLYATLFFSKTLYKSIVLVGHSSKMEYLLKTTKNKGFHKIAAYISDKKIEGFDNYININDIVLENILIEKSVNEMIISTKGFSEEITNQLKLQLIHLFEEAVNIKSFESFYEEITFSVPKEYLTNDFYKYINFSTNSDNRLYLFFHRALDILFSSIGIVFFIILIPIIFIGNLIGNRGAFFYTQERVGKGGKPFEILKLRTMVPTINDGPVWATKNDHRITSFGRFLRKTRIDEVPQFYNILKGDMSLIGPRPEQSFFISSLEEKIPFYSIRNVIRPGLTGWAQVNFPYAASIEEQEKKLRYDIYYIKERSLFLDFKILIKTISTVLFMKGQ</sequence>
<dbReference type="InterPro" id="IPR003362">
    <property type="entry name" value="Bact_transf"/>
</dbReference>
<feature type="transmembrane region" description="Helical" evidence="7">
    <location>
        <begin position="113"/>
        <end position="135"/>
    </location>
</feature>
<feature type="transmembrane region" description="Helical" evidence="7">
    <location>
        <begin position="278"/>
        <end position="301"/>
    </location>
</feature>
<dbReference type="NCBIfam" id="TIGR03025">
    <property type="entry name" value="EPS_sugtrans"/>
    <property type="match status" value="1"/>
</dbReference>
<dbReference type="PANTHER" id="PTHR30576">
    <property type="entry name" value="COLANIC BIOSYNTHESIS UDP-GLUCOSE LIPID CARRIER TRANSFERASE"/>
    <property type="match status" value="1"/>
</dbReference>
<evidence type="ECO:0000313" key="9">
    <source>
        <dbReference type="EMBL" id="APG64685.1"/>
    </source>
</evidence>
<evidence type="ECO:0000256" key="1">
    <source>
        <dbReference type="ARBA" id="ARBA00004141"/>
    </source>
</evidence>
<feature type="transmembrane region" description="Helical" evidence="7">
    <location>
        <begin position="81"/>
        <end position="101"/>
    </location>
</feature>
<evidence type="ECO:0000256" key="7">
    <source>
        <dbReference type="SAM" id="Phobius"/>
    </source>
</evidence>
<evidence type="ECO:0000256" key="3">
    <source>
        <dbReference type="ARBA" id="ARBA00022679"/>
    </source>
</evidence>
<evidence type="ECO:0000259" key="8">
    <source>
        <dbReference type="Pfam" id="PF02397"/>
    </source>
</evidence>
<accession>A0A1L3JHR6</accession>
<evidence type="ECO:0000256" key="6">
    <source>
        <dbReference type="ARBA" id="ARBA00023136"/>
    </source>
</evidence>
<dbReference type="GO" id="GO:0016020">
    <property type="term" value="C:membrane"/>
    <property type="evidence" value="ECO:0007669"/>
    <property type="project" value="UniProtKB-SubCell"/>
</dbReference>
<dbReference type="EMBL" id="CP018155">
    <property type="protein sequence ID" value="APG64685.1"/>
    <property type="molecule type" value="Genomic_DNA"/>
</dbReference>
<comment type="subcellular location">
    <subcellularLocation>
        <location evidence="1">Membrane</location>
        <topology evidence="1">Multi-pass membrane protein</topology>
    </subcellularLocation>
</comment>
<comment type="similarity">
    <text evidence="2">Belongs to the bacterial sugar transferase family.</text>
</comment>
<organism evidence="9 10">
    <name type="scientific">Tenacibaculum todarodis</name>
    <dbReference type="NCBI Taxonomy" id="1850252"/>
    <lineage>
        <taxon>Bacteria</taxon>
        <taxon>Pseudomonadati</taxon>
        <taxon>Bacteroidota</taxon>
        <taxon>Flavobacteriia</taxon>
        <taxon>Flavobacteriales</taxon>
        <taxon>Flavobacteriaceae</taxon>
        <taxon>Tenacibaculum</taxon>
    </lineage>
</organism>
<protein>
    <recommendedName>
        <fullName evidence="8">Bacterial sugar transferase domain-containing protein</fullName>
    </recommendedName>
</protein>
<keyword evidence="10" id="KW-1185">Reference proteome</keyword>
<feature type="transmembrane region" description="Helical" evidence="7">
    <location>
        <begin position="48"/>
        <end position="69"/>
    </location>
</feature>
<dbReference type="KEGG" id="ten:LPB136_04605"/>
<evidence type="ECO:0000256" key="5">
    <source>
        <dbReference type="ARBA" id="ARBA00022989"/>
    </source>
</evidence>
<name>A0A1L3JHR6_9FLAO</name>
<dbReference type="RefSeq" id="WP_072555009.1">
    <property type="nucleotide sequence ID" value="NZ_CP018155.1"/>
</dbReference>
<reference evidence="9 10" key="1">
    <citation type="submission" date="2016-11" db="EMBL/GenBank/DDBJ databases">
        <title>Tenacibaculum sp. LPB0136, isolated from marine environment.</title>
        <authorList>
            <person name="Kim E."/>
            <person name="Yi H."/>
        </authorList>
    </citation>
    <scope>NUCLEOTIDE SEQUENCE [LARGE SCALE GENOMIC DNA]</scope>
    <source>
        <strain evidence="9 10">LPB0136</strain>
    </source>
</reference>
<proteinExistence type="inferred from homology"/>
<dbReference type="GO" id="GO:0016780">
    <property type="term" value="F:phosphotransferase activity, for other substituted phosphate groups"/>
    <property type="evidence" value="ECO:0007669"/>
    <property type="project" value="TreeGrafter"/>
</dbReference>